<proteinExistence type="predicted"/>
<evidence type="ECO:0000313" key="2">
    <source>
        <dbReference type="EMBL" id="GAA4785723.1"/>
    </source>
</evidence>
<dbReference type="RefSeq" id="WP_345442164.1">
    <property type="nucleotide sequence ID" value="NZ_BAABKO010000008.1"/>
</dbReference>
<keyword evidence="3" id="KW-1185">Reference proteome</keyword>
<feature type="domain" description="Histidine kinase/HSP90-like ATPase" evidence="1">
    <location>
        <begin position="13"/>
        <end position="127"/>
    </location>
</feature>
<name>A0ABP9AV35_9MICO</name>
<sequence length="136" mass="14404">MGTDAVTAHVAGPADDALVDALLDAAERLWERAPHVTAEDRMMMSLALSEIATNIARHSPRPVEVEADLSVDGGEVRAVLDDTAPPAAIDWDAVGMPDDDAESGRGLALALRALDALEHEPHAVGNRWTLVRALRG</sequence>
<reference evidence="3" key="1">
    <citation type="journal article" date="2019" name="Int. J. Syst. Evol. Microbiol.">
        <title>The Global Catalogue of Microorganisms (GCM) 10K type strain sequencing project: providing services to taxonomists for standard genome sequencing and annotation.</title>
        <authorList>
            <consortium name="The Broad Institute Genomics Platform"/>
            <consortium name="The Broad Institute Genome Sequencing Center for Infectious Disease"/>
            <person name="Wu L."/>
            <person name="Ma J."/>
        </authorList>
    </citation>
    <scope>NUCLEOTIDE SEQUENCE [LARGE SCALE GENOMIC DNA]</scope>
    <source>
        <strain evidence="3">JCM 18537</strain>
    </source>
</reference>
<dbReference type="EMBL" id="BAABKO010000008">
    <property type="protein sequence ID" value="GAA4785723.1"/>
    <property type="molecule type" value="Genomic_DNA"/>
</dbReference>
<gene>
    <name evidence="2" type="ORF">GCM10023351_34390</name>
</gene>
<dbReference type="Gene3D" id="3.30.565.10">
    <property type="entry name" value="Histidine kinase-like ATPase, C-terminal domain"/>
    <property type="match status" value="1"/>
</dbReference>
<dbReference type="InterPro" id="IPR036890">
    <property type="entry name" value="HATPase_C_sf"/>
</dbReference>
<protein>
    <recommendedName>
        <fullName evidence="1">Histidine kinase/HSP90-like ATPase domain-containing protein</fullName>
    </recommendedName>
</protein>
<accession>A0ABP9AV35</accession>
<organism evidence="2 3">
    <name type="scientific">Microbacterium gilvum</name>
    <dbReference type="NCBI Taxonomy" id="1336204"/>
    <lineage>
        <taxon>Bacteria</taxon>
        <taxon>Bacillati</taxon>
        <taxon>Actinomycetota</taxon>
        <taxon>Actinomycetes</taxon>
        <taxon>Micrococcales</taxon>
        <taxon>Microbacteriaceae</taxon>
        <taxon>Microbacterium</taxon>
    </lineage>
</organism>
<evidence type="ECO:0000259" key="1">
    <source>
        <dbReference type="Pfam" id="PF13581"/>
    </source>
</evidence>
<dbReference type="Proteomes" id="UP001501645">
    <property type="component" value="Unassembled WGS sequence"/>
</dbReference>
<dbReference type="Pfam" id="PF13581">
    <property type="entry name" value="HATPase_c_2"/>
    <property type="match status" value="1"/>
</dbReference>
<dbReference type="InterPro" id="IPR003594">
    <property type="entry name" value="HATPase_dom"/>
</dbReference>
<comment type="caution">
    <text evidence="2">The sequence shown here is derived from an EMBL/GenBank/DDBJ whole genome shotgun (WGS) entry which is preliminary data.</text>
</comment>
<evidence type="ECO:0000313" key="3">
    <source>
        <dbReference type="Proteomes" id="UP001501645"/>
    </source>
</evidence>